<dbReference type="AlphaFoldDB" id="A0A9Q1H508"/>
<name>A0A9Q1H508_HOLLE</name>
<comment type="caution">
    <text evidence="1">The sequence shown here is derived from an EMBL/GenBank/DDBJ whole genome shotgun (WGS) entry which is preliminary data.</text>
</comment>
<proteinExistence type="predicted"/>
<evidence type="ECO:0000313" key="2">
    <source>
        <dbReference type="Proteomes" id="UP001152320"/>
    </source>
</evidence>
<sequence>MSHILFVGDSNRDTIPFLETMGYRNFVDFVTNLQANFKLDVMIARGEYYKVKPAPPTSSSDHTTLNILPISTEKHRKVQPRKEKFKAGLPTDNVDILREALDTTD</sequence>
<accession>A0A9Q1H508</accession>
<dbReference type="EMBL" id="JAIZAY010000012">
    <property type="protein sequence ID" value="KAJ8032715.1"/>
    <property type="molecule type" value="Genomic_DNA"/>
</dbReference>
<gene>
    <name evidence="1" type="ORF">HOLleu_26328</name>
</gene>
<keyword evidence="2" id="KW-1185">Reference proteome</keyword>
<evidence type="ECO:0000313" key="1">
    <source>
        <dbReference type="EMBL" id="KAJ8032715.1"/>
    </source>
</evidence>
<organism evidence="1 2">
    <name type="scientific">Holothuria leucospilota</name>
    <name type="common">Black long sea cucumber</name>
    <name type="synonym">Mertensiothuria leucospilota</name>
    <dbReference type="NCBI Taxonomy" id="206669"/>
    <lineage>
        <taxon>Eukaryota</taxon>
        <taxon>Metazoa</taxon>
        <taxon>Echinodermata</taxon>
        <taxon>Eleutherozoa</taxon>
        <taxon>Echinozoa</taxon>
        <taxon>Holothuroidea</taxon>
        <taxon>Aspidochirotacea</taxon>
        <taxon>Aspidochirotida</taxon>
        <taxon>Holothuriidae</taxon>
        <taxon>Holothuria</taxon>
    </lineage>
</organism>
<dbReference type="Proteomes" id="UP001152320">
    <property type="component" value="Chromosome 12"/>
</dbReference>
<reference evidence="1" key="1">
    <citation type="submission" date="2021-10" db="EMBL/GenBank/DDBJ databases">
        <title>Tropical sea cucumber genome reveals ecological adaptation and Cuvierian tubules defense mechanism.</title>
        <authorList>
            <person name="Chen T."/>
        </authorList>
    </citation>
    <scope>NUCLEOTIDE SEQUENCE</scope>
    <source>
        <strain evidence="1">Nanhai2018</strain>
        <tissue evidence="1">Muscle</tissue>
    </source>
</reference>
<dbReference type="OrthoDB" id="8964826at2759"/>
<protein>
    <submittedName>
        <fullName evidence="1">Uncharacterized protein</fullName>
    </submittedName>
</protein>